<feature type="signal peptide" evidence="2">
    <location>
        <begin position="1"/>
        <end position="24"/>
    </location>
</feature>
<comment type="caution">
    <text evidence="4">The sequence shown here is derived from an EMBL/GenBank/DDBJ whole genome shotgun (WGS) entry which is preliminary data.</text>
</comment>
<organism evidence="4 5">
    <name type="scientific">Prosthecochloris marina</name>
    <dbReference type="NCBI Taxonomy" id="2017681"/>
    <lineage>
        <taxon>Bacteria</taxon>
        <taxon>Pseudomonadati</taxon>
        <taxon>Chlorobiota</taxon>
        <taxon>Chlorobiia</taxon>
        <taxon>Chlorobiales</taxon>
        <taxon>Chlorobiaceae</taxon>
        <taxon>Prosthecochloris</taxon>
    </lineage>
</organism>
<evidence type="ECO:0000313" key="5">
    <source>
        <dbReference type="Proteomes" id="UP000246278"/>
    </source>
</evidence>
<evidence type="ECO:0000256" key="2">
    <source>
        <dbReference type="SAM" id="SignalP"/>
    </source>
</evidence>
<evidence type="ECO:0000256" key="1">
    <source>
        <dbReference type="ARBA" id="ARBA00022729"/>
    </source>
</evidence>
<dbReference type="Proteomes" id="UP000246278">
    <property type="component" value="Unassembled WGS sequence"/>
</dbReference>
<dbReference type="Pfam" id="PF13505">
    <property type="entry name" value="OMP_b-brl"/>
    <property type="match status" value="1"/>
</dbReference>
<protein>
    <recommendedName>
        <fullName evidence="3">Outer membrane protein beta-barrel domain-containing protein</fullName>
    </recommendedName>
</protein>
<keyword evidence="1 2" id="KW-0732">Signal</keyword>
<proteinExistence type="predicted"/>
<dbReference type="OrthoDB" id="597531at2"/>
<dbReference type="Gene3D" id="2.40.128.100">
    <property type="entry name" value="OPCA outer membrane adhesin/invasin"/>
    <property type="match status" value="1"/>
</dbReference>
<keyword evidence="5" id="KW-1185">Reference proteome</keyword>
<evidence type="ECO:0000313" key="4">
    <source>
        <dbReference type="EMBL" id="PWW80986.1"/>
    </source>
</evidence>
<dbReference type="EMBL" id="PDNZ01000012">
    <property type="protein sequence ID" value="PWW80986.1"/>
    <property type="molecule type" value="Genomic_DNA"/>
</dbReference>
<dbReference type="SUPFAM" id="SSF69917">
    <property type="entry name" value="OMPT-like"/>
    <property type="match status" value="1"/>
</dbReference>
<feature type="chain" id="PRO_5016255303" description="Outer membrane protein beta-barrel domain-containing protein" evidence="2">
    <location>
        <begin position="25"/>
        <end position="280"/>
    </location>
</feature>
<accession>A0A317T686</accession>
<reference evidence="5" key="1">
    <citation type="submission" date="2017-10" db="EMBL/GenBank/DDBJ databases">
        <authorList>
            <person name="Gaisin V.A."/>
            <person name="Rysina M.S."/>
            <person name="Grouzdev D.S."/>
        </authorList>
    </citation>
    <scope>NUCLEOTIDE SEQUENCE [LARGE SCALE GENOMIC DNA]</scope>
    <source>
        <strain evidence="5">V1</strain>
    </source>
</reference>
<name>A0A317T686_9CHLB</name>
<dbReference type="InterPro" id="IPR027385">
    <property type="entry name" value="Beta-barrel_OMP"/>
</dbReference>
<dbReference type="RefSeq" id="WP_110024328.1">
    <property type="nucleotide sequence ID" value="NZ_PDNZ01000012.1"/>
</dbReference>
<dbReference type="InterPro" id="IPR020080">
    <property type="entry name" value="OM_adhesin/peptidase_omptin"/>
</dbReference>
<dbReference type="AlphaFoldDB" id="A0A317T686"/>
<evidence type="ECO:0000259" key="3">
    <source>
        <dbReference type="Pfam" id="PF13505"/>
    </source>
</evidence>
<feature type="domain" description="Outer membrane protein beta-barrel" evidence="3">
    <location>
        <begin position="14"/>
        <end position="180"/>
    </location>
</feature>
<gene>
    <name evidence="4" type="ORF">CR164_12455</name>
</gene>
<dbReference type="GO" id="GO:0004190">
    <property type="term" value="F:aspartic-type endopeptidase activity"/>
    <property type="evidence" value="ECO:0007669"/>
    <property type="project" value="InterPro"/>
</dbReference>
<sequence length="280" mass="31972">MLDRYWKKAVLTCCVFLGSFNLEAGPRLQQKNWEIGPEVFHQTYEEPGVMKEEGVMYGLQGAVEFHDFMPGPIHLLRVEGAYAWGEQDYTSGRTGDIDDIEVSFFEVRGILGHDIHFQNGVVTPYVGFGYRWKEDRAGGMVSTTGALGYDRESNYSYSPIGIAFEADLEKGWSIGGRVEYDLFWDGTQRSCFSELHPLNSDLVNDQNEGYGLRASLRVTRELDETFLLAVEPFWRYWDIEQSELGDFDEYNPFLGKVVQRTGYEPANSSTEYGVKVVLFF</sequence>